<proteinExistence type="predicted"/>
<protein>
    <recommendedName>
        <fullName evidence="2">AAA+ ATPase domain-containing protein</fullName>
    </recommendedName>
</protein>
<reference evidence="3 4" key="1">
    <citation type="journal article" date="2010" name="ChemBioChem">
        <title>Cloning and characterization of the biosynthetic gene cluster of 16-membered macrolide antibiotic FD-891: involvement of a dual functional cytochrome P450 monooxygenase catalyzing epoxidation and hydroxylation.</title>
        <authorList>
            <person name="Kudo F."/>
            <person name="Motegi A."/>
            <person name="Mizoue K."/>
            <person name="Eguchi T."/>
        </authorList>
    </citation>
    <scope>NUCLEOTIDE SEQUENCE [LARGE SCALE GENOMIC DNA]</scope>
    <source>
        <strain evidence="3 4">A-8890</strain>
    </source>
</reference>
<dbReference type="InterPro" id="IPR027417">
    <property type="entry name" value="P-loop_NTPase"/>
</dbReference>
<dbReference type="SMART" id="SM00382">
    <property type="entry name" value="AAA"/>
    <property type="match status" value="1"/>
</dbReference>
<gene>
    <name evidence="3" type="ORF">SGFS_070090</name>
</gene>
<dbReference type="EMBL" id="AP018448">
    <property type="protein sequence ID" value="BBC35715.1"/>
    <property type="molecule type" value="Genomic_DNA"/>
</dbReference>
<reference evidence="3 4" key="2">
    <citation type="journal article" date="2023" name="ChemBioChem">
        <title>Acyltransferase Domain Exchange between Two Independent Type I Polyketide Synthases in the Same Producer Strain of Macrolide Antibiotics.</title>
        <authorList>
            <person name="Kudo F."/>
            <person name="Kishikawa K."/>
            <person name="Tsuboi K."/>
            <person name="Kido T."/>
            <person name="Usui T."/>
            <person name="Hashimoto J."/>
            <person name="Shin-Ya K."/>
            <person name="Miyanaga A."/>
            <person name="Eguchi T."/>
        </authorList>
    </citation>
    <scope>NUCLEOTIDE SEQUENCE [LARGE SCALE GENOMIC DNA]</scope>
    <source>
        <strain evidence="3 4">A-8890</strain>
    </source>
</reference>
<dbReference type="SUPFAM" id="SSF52540">
    <property type="entry name" value="P-loop containing nucleoside triphosphate hydrolases"/>
    <property type="match status" value="1"/>
</dbReference>
<keyword evidence="4" id="KW-1185">Reference proteome</keyword>
<accession>A0ABN5VRA8</accession>
<dbReference type="Proteomes" id="UP001321542">
    <property type="component" value="Chromosome"/>
</dbReference>
<sequence>MPGEGELAEDDRAVVRNTVHGGVHNSTVFQAQQVDNHWYTYLLPRRWTEWTELLAQQVLDVEQAAWRRLLGDDSKRINLRYRQVAEDGRAAANTAHAGRLLAVGSDQPDIHTYFTSLVPRRLVITGPAGSGKTMLALELLLALIEKRAPGDPVPVRVPLAGWDTRRPLDEVLEDELRQVYRWSRRRARGLVARRLVLPVLDGLDEMDEPSGSGRPDPVAPRARALLDALNAYQDGRLPGAVVLTARDEAYAVLAHGPGPDRRHRLLDAARVAVEPVIAADALDYLTERATSRTRWKPLLDHLADRPAGPLARLLSTPWRLCMVATVYGADGDPGELLPRRSAKRLDHLLLSRYIPAVTALHPGHDPDDVHRWLHPLARHARGDGAGDSNGDGDGAEPGAGVPQPVLALHQLWLMAGAKRVRSFRRQILHLGFATMLALSFVLSTATGDGTILVSTGMLTWAMGLTVLTAEPTTEAKAAGRSGFMQLVDTTDTEPRTLRHLAPWLHPFRFTALATLITTAGWGLSTLTRWQAGLAMSVGVALPVLLAFQLHSPSDVVPPRRIMRQEFMSTGLGSLCLTLGLLGRIDGDHGLWESVVLAVPSGLYCYCAIVGGATMRYLAFRHLTRGTLPLRLGAFLDWAAEAGLLRRSGLGHEFRHRELLDWLAKHPDPPKPD</sequence>
<dbReference type="Pfam" id="PF05729">
    <property type="entry name" value="NACHT"/>
    <property type="match status" value="1"/>
</dbReference>
<organism evidence="3 4">
    <name type="scientific">Streptomyces graminofaciens</name>
    <dbReference type="NCBI Taxonomy" id="68212"/>
    <lineage>
        <taxon>Bacteria</taxon>
        <taxon>Bacillati</taxon>
        <taxon>Actinomycetota</taxon>
        <taxon>Actinomycetes</taxon>
        <taxon>Kitasatosporales</taxon>
        <taxon>Streptomycetaceae</taxon>
        <taxon>Streptomyces</taxon>
    </lineage>
</organism>
<feature type="region of interest" description="Disordered" evidence="1">
    <location>
        <begin position="380"/>
        <end position="400"/>
    </location>
</feature>
<dbReference type="Gene3D" id="3.40.50.300">
    <property type="entry name" value="P-loop containing nucleotide triphosphate hydrolases"/>
    <property type="match status" value="1"/>
</dbReference>
<evidence type="ECO:0000259" key="2">
    <source>
        <dbReference type="SMART" id="SM00382"/>
    </source>
</evidence>
<dbReference type="InterPro" id="IPR003593">
    <property type="entry name" value="AAA+_ATPase"/>
</dbReference>
<feature type="compositionally biased region" description="Gly residues" evidence="1">
    <location>
        <begin position="383"/>
        <end position="397"/>
    </location>
</feature>
<name>A0ABN5VRA8_9ACTN</name>
<evidence type="ECO:0000313" key="4">
    <source>
        <dbReference type="Proteomes" id="UP001321542"/>
    </source>
</evidence>
<evidence type="ECO:0000313" key="3">
    <source>
        <dbReference type="EMBL" id="BBC35715.1"/>
    </source>
</evidence>
<evidence type="ECO:0000256" key="1">
    <source>
        <dbReference type="SAM" id="MobiDB-lite"/>
    </source>
</evidence>
<dbReference type="InterPro" id="IPR007111">
    <property type="entry name" value="NACHT_NTPase"/>
</dbReference>
<feature type="domain" description="AAA+ ATPase" evidence="2">
    <location>
        <begin position="118"/>
        <end position="351"/>
    </location>
</feature>